<dbReference type="InterPro" id="IPR007543">
    <property type="entry name" value="LptD_C"/>
</dbReference>
<comment type="similarity">
    <text evidence="1">Belongs to the LptD family.</text>
</comment>
<dbReference type="RefSeq" id="WP_244464434.1">
    <property type="nucleotide sequence ID" value="NZ_CP004021.1"/>
</dbReference>
<dbReference type="InterPro" id="IPR050218">
    <property type="entry name" value="LptD"/>
</dbReference>
<evidence type="ECO:0000259" key="2">
    <source>
        <dbReference type="Pfam" id="PF04453"/>
    </source>
</evidence>
<feature type="domain" description="LptD C-terminal" evidence="2">
    <location>
        <begin position="293"/>
        <end position="667"/>
    </location>
</feature>
<dbReference type="HAMAP" id="MF_01411">
    <property type="entry name" value="LPS_assembly_LptD"/>
    <property type="match status" value="1"/>
</dbReference>
<dbReference type="GO" id="GO:0043165">
    <property type="term" value="P:Gram-negative-bacterium-type cell outer membrane assembly"/>
    <property type="evidence" value="ECO:0007669"/>
    <property type="project" value="UniProtKB-UniRule"/>
</dbReference>
<evidence type="ECO:0000313" key="4">
    <source>
        <dbReference type="Proteomes" id="UP000035503"/>
    </source>
</evidence>
<reference evidence="3 4" key="1">
    <citation type="journal article" date="2015" name="Genome Announc.">
        <title>Complete Genome Sequence of 'Candidatus Liberibacter africanus,' a Bacterium Associated with Citrus Huanglongbing.</title>
        <authorList>
            <person name="Lin H."/>
            <person name="Pietersen G."/>
            <person name="Han C."/>
            <person name="Read D.A."/>
            <person name="Lou B."/>
            <person name="Gupta G."/>
            <person name="Civerolo E.L."/>
        </authorList>
    </citation>
    <scope>NUCLEOTIDE SEQUENCE [LARGE SCALE GENOMIC DNA]</scope>
    <source>
        <strain evidence="3 4">PTSAPSY</strain>
    </source>
</reference>
<gene>
    <name evidence="1" type="primary">lptD</name>
    <name evidence="3" type="ORF">G293_01580</name>
</gene>
<organism evidence="3 4">
    <name type="scientific">Candidatus Liberibacter africanus PTSAPSY</name>
    <dbReference type="NCBI Taxonomy" id="1277257"/>
    <lineage>
        <taxon>Bacteria</taxon>
        <taxon>Pseudomonadati</taxon>
        <taxon>Pseudomonadota</taxon>
        <taxon>Alphaproteobacteria</taxon>
        <taxon>Hyphomicrobiales</taxon>
        <taxon>Rhizobiaceae</taxon>
        <taxon>Liberibacter</taxon>
    </lineage>
</organism>
<dbReference type="GO" id="GO:1990351">
    <property type="term" value="C:transporter complex"/>
    <property type="evidence" value="ECO:0007669"/>
    <property type="project" value="TreeGrafter"/>
</dbReference>
<dbReference type="GO" id="GO:0015920">
    <property type="term" value="P:lipopolysaccharide transport"/>
    <property type="evidence" value="ECO:0007669"/>
    <property type="project" value="InterPro"/>
</dbReference>
<dbReference type="GO" id="GO:0009279">
    <property type="term" value="C:cell outer membrane"/>
    <property type="evidence" value="ECO:0007669"/>
    <property type="project" value="UniProtKB-SubCell"/>
</dbReference>
<dbReference type="PATRIC" id="fig|1277257.4.peg.343"/>
<dbReference type="Proteomes" id="UP000035503">
    <property type="component" value="Chromosome"/>
</dbReference>
<dbReference type="Pfam" id="PF04453">
    <property type="entry name" value="LptD"/>
    <property type="match status" value="1"/>
</dbReference>
<dbReference type="Gene3D" id="2.60.450.10">
    <property type="entry name" value="Lipopolysaccharide (LPS) transport protein A like domain"/>
    <property type="match status" value="1"/>
</dbReference>
<accession>A0A0G3I676</accession>
<dbReference type="AlphaFoldDB" id="A0A0G3I676"/>
<keyword evidence="1" id="KW-0472">Membrane</keyword>
<dbReference type="PANTHER" id="PTHR30189">
    <property type="entry name" value="LPS-ASSEMBLY PROTEIN"/>
    <property type="match status" value="1"/>
</dbReference>
<keyword evidence="4" id="KW-1185">Reference proteome</keyword>
<protein>
    <recommendedName>
        <fullName evidence="1">LPS-assembly protein LptD</fullName>
    </recommendedName>
</protein>
<comment type="caution">
    <text evidence="1">Lacks conserved residue(s) required for the propagation of feature annotation.</text>
</comment>
<dbReference type="EMBL" id="CP004021">
    <property type="protein sequence ID" value="AKK19948.1"/>
    <property type="molecule type" value="Genomic_DNA"/>
</dbReference>
<dbReference type="PANTHER" id="PTHR30189:SF1">
    <property type="entry name" value="LPS-ASSEMBLY PROTEIN LPTD"/>
    <property type="match status" value="1"/>
</dbReference>
<sequence>MFSLILTNIEGEIPADTKVIPNDIPQNNGKKTISNAEITVSSDDMFFDSTNKTTTAIGKVKIKYNGYYLTAQKVILDQKKHRIIASGNITLIDPNKHLIYAEYMDITDDFTNGIIKNITINLPNKSYLTASSAEMIDGKRTVFDQGTYTACASCSQGEKPLFWMVKSKRIVLNREAHTIRLEKTHLEIFENSVIYLPIIEIPDETVKRKTGFLTPIFHSGTDQKFGFGIPYYVVISDSADATFTFSPYPTKGFLSEIELRKYFYDGTHILNAAHMYNIFNISKYPLATRHQAIVSSMAKFQINPTWNFGWTLTAQTPGLHYYNYYSEPLSIRTRINEVYLHGNKKRHDVDLRALHYYIQEPLSWHEKQFPQANIYPSINYNYVNAQYPQRQKISITGNLTAISRAKTTTSSINANDYYPEIWVPSGSNKRLSLEADWRRAFIGPLGTIFTPIANVKGDLHYLSFERDHVNHTLRNNPNFTARKMLTAGLDVRYPIVATTQKSRHVLEGIGQIYASTDEQYITKIPNEDSQSLVLNSASLFTQNRFSGFDRTEGGSRSNLGIRYTGNFNNLFTINGVFGQSIHMLGTNSFSVPDSIGIGENSGLEDKFSDYVGAISISFPHNIMLSTQNLINSKHWSIRRTDTNINYTMNSFQSNFSYTHIPKYPVYHYDITSDIIQSNVKFKINDSFSANGSLRWNIHNRETIPSHSIGLTYQNDCATFKISYTNLPSANKSDYKITAELSLRTIGEISTSSSLFDGSGGYV</sequence>
<comment type="subunit">
    <text evidence="1">Component of the lipopolysaccharide transport and assembly complex.</text>
</comment>
<dbReference type="STRING" id="1277257.G293_01580"/>
<evidence type="ECO:0000256" key="1">
    <source>
        <dbReference type="HAMAP-Rule" id="MF_01411"/>
    </source>
</evidence>
<keyword evidence="1" id="KW-0732">Signal</keyword>
<dbReference type="KEGG" id="lau:G293_01580"/>
<keyword evidence="1" id="KW-0998">Cell outer membrane</keyword>
<comment type="function">
    <text evidence="1">Involved in the assembly of lipopolysaccharide (LPS) at the surface of the outer membrane.</text>
</comment>
<proteinExistence type="inferred from homology"/>
<dbReference type="InterPro" id="IPR020889">
    <property type="entry name" value="LipoPS_assembly_LptD"/>
</dbReference>
<name>A0A0G3I676_LIBAF</name>
<evidence type="ECO:0000313" key="3">
    <source>
        <dbReference type="EMBL" id="AKK19948.1"/>
    </source>
</evidence>
<comment type="subcellular location">
    <subcellularLocation>
        <location evidence="1">Cell outer membrane</location>
    </subcellularLocation>
</comment>